<evidence type="ECO:0000256" key="2">
    <source>
        <dbReference type="ARBA" id="ARBA00022553"/>
    </source>
</evidence>
<dbReference type="Pfam" id="PF03088">
    <property type="entry name" value="Str_synth"/>
    <property type="match status" value="1"/>
</dbReference>
<dbReference type="PANTHER" id="PTHR10426:SF88">
    <property type="entry name" value="ADIPOCYTE PLASMA MEMBRANE-ASSOCIATED PROTEIN HEMOMUCIN-RELATED"/>
    <property type="match status" value="1"/>
</dbReference>
<name>A0A6P0HHW1_9ACTN</name>
<protein>
    <submittedName>
        <fullName evidence="5">SMP-30/gluconolactonase/LRE family protein</fullName>
    </submittedName>
</protein>
<dbReference type="Proteomes" id="UP000468687">
    <property type="component" value="Unassembled WGS sequence"/>
</dbReference>
<dbReference type="GO" id="GO:0012505">
    <property type="term" value="C:endomembrane system"/>
    <property type="evidence" value="ECO:0007669"/>
    <property type="project" value="TreeGrafter"/>
</dbReference>
<evidence type="ECO:0000259" key="4">
    <source>
        <dbReference type="Pfam" id="PF03088"/>
    </source>
</evidence>
<dbReference type="GO" id="GO:0016787">
    <property type="term" value="F:hydrolase activity"/>
    <property type="evidence" value="ECO:0007669"/>
    <property type="project" value="TreeGrafter"/>
</dbReference>
<evidence type="ECO:0000313" key="5">
    <source>
        <dbReference type="EMBL" id="NEN78282.1"/>
    </source>
</evidence>
<dbReference type="SUPFAM" id="SSF63829">
    <property type="entry name" value="Calcium-dependent phosphotriesterase"/>
    <property type="match status" value="1"/>
</dbReference>
<gene>
    <name evidence="5" type="ORF">G3T38_08330</name>
</gene>
<proteinExistence type="inferred from homology"/>
<dbReference type="Gene3D" id="2.120.10.30">
    <property type="entry name" value="TolB, C-terminal domain"/>
    <property type="match status" value="1"/>
</dbReference>
<keyword evidence="6" id="KW-1185">Reference proteome</keyword>
<dbReference type="InterPro" id="IPR018119">
    <property type="entry name" value="Strictosidine_synth_cons-reg"/>
</dbReference>
<reference evidence="5 6" key="1">
    <citation type="journal article" date="2014" name="Int. J. Syst. Evol. Microbiol.">
        <title>Nocardioides zeae sp. nov., isolated from the stem of Zea mays.</title>
        <authorList>
            <person name="Glaeser S.P."/>
            <person name="McInroy J.A."/>
            <person name="Busse H.J."/>
            <person name="Kampfer P."/>
        </authorList>
    </citation>
    <scope>NUCLEOTIDE SEQUENCE [LARGE SCALE GENOMIC DNA]</scope>
    <source>
        <strain evidence="5 6">JCM 30728</strain>
    </source>
</reference>
<comment type="similarity">
    <text evidence="1">Belongs to the strictosidine synthase family.</text>
</comment>
<comment type="caution">
    <text evidence="5">The sequence shown here is derived from an EMBL/GenBank/DDBJ whole genome shotgun (WGS) entry which is preliminary data.</text>
</comment>
<organism evidence="5 6">
    <name type="scientific">Nocardioides zeae</name>
    <dbReference type="NCBI Taxonomy" id="1457234"/>
    <lineage>
        <taxon>Bacteria</taxon>
        <taxon>Bacillati</taxon>
        <taxon>Actinomycetota</taxon>
        <taxon>Actinomycetes</taxon>
        <taxon>Propionibacteriales</taxon>
        <taxon>Nocardioidaceae</taxon>
        <taxon>Nocardioides</taxon>
    </lineage>
</organism>
<dbReference type="EMBL" id="JAAGXA010000005">
    <property type="protein sequence ID" value="NEN78282.1"/>
    <property type="molecule type" value="Genomic_DNA"/>
</dbReference>
<dbReference type="RefSeq" id="WP_163771839.1">
    <property type="nucleotide sequence ID" value="NZ_JAAGXA010000005.1"/>
</dbReference>
<sequence>MTRTSTSLEVVQVPGNGAEDVLVASAGPHEGAVFTGTDDGAVLRVSHDGRRVTRVGHTGGRPLGLEELPDGRLLVCDAHRGLLALDPSSGAVETLVTAVDGVPMRFCNNAAVAGDGTVYFSDSSTRHGIAEWKHDFVRLTRTGRLLRRDPDGTVTVLLDGLAFANGVALAADESWVAVAETAARTVVRLWLTGPWAGQRDLLATDLPGYPDNIARGTDGLVWLALASPRDPVVERVQRAPLWVRRAATSLPAPLQPAPRRVVHVRAVDADGRVVHDIDLDGPADRRAFHMVTGVREHEGTVWLGSLHEAAVARLRPDRG</sequence>
<keyword evidence="2" id="KW-0597">Phosphoprotein</keyword>
<dbReference type="AlphaFoldDB" id="A0A6P0HHW1"/>
<dbReference type="InterPro" id="IPR011042">
    <property type="entry name" value="6-blade_b-propeller_TolB-like"/>
</dbReference>
<feature type="domain" description="Strictosidine synthase conserved region" evidence="4">
    <location>
        <begin position="112"/>
        <end position="193"/>
    </location>
</feature>
<evidence type="ECO:0000313" key="6">
    <source>
        <dbReference type="Proteomes" id="UP000468687"/>
    </source>
</evidence>
<dbReference type="PANTHER" id="PTHR10426">
    <property type="entry name" value="STRICTOSIDINE SYNTHASE-RELATED"/>
    <property type="match status" value="1"/>
</dbReference>
<evidence type="ECO:0000256" key="1">
    <source>
        <dbReference type="ARBA" id="ARBA00009191"/>
    </source>
</evidence>
<evidence type="ECO:0000256" key="3">
    <source>
        <dbReference type="ARBA" id="ARBA00023180"/>
    </source>
</evidence>
<accession>A0A6P0HHW1</accession>
<keyword evidence="3" id="KW-0325">Glycoprotein</keyword>